<organism evidence="2 3">
    <name type="scientific">Anaeramoeba flamelloides</name>
    <dbReference type="NCBI Taxonomy" id="1746091"/>
    <lineage>
        <taxon>Eukaryota</taxon>
        <taxon>Metamonada</taxon>
        <taxon>Anaeramoebidae</taxon>
        <taxon>Anaeramoeba</taxon>
    </lineage>
</organism>
<evidence type="ECO:0000313" key="2">
    <source>
        <dbReference type="EMBL" id="KAJ3426297.1"/>
    </source>
</evidence>
<keyword evidence="1" id="KW-0812">Transmembrane</keyword>
<feature type="transmembrane region" description="Helical" evidence="1">
    <location>
        <begin position="71"/>
        <end position="92"/>
    </location>
</feature>
<feature type="transmembrane region" description="Helical" evidence="1">
    <location>
        <begin position="39"/>
        <end position="59"/>
    </location>
</feature>
<reference evidence="2" key="1">
    <citation type="submission" date="2022-08" db="EMBL/GenBank/DDBJ databases">
        <title>Novel sulphate-reducing endosymbionts in the free-living metamonad Anaeramoeba.</title>
        <authorList>
            <person name="Jerlstrom-Hultqvist J."/>
            <person name="Cepicka I."/>
            <person name="Gallot-Lavallee L."/>
            <person name="Salas-Leiva D."/>
            <person name="Curtis B.A."/>
            <person name="Zahonova K."/>
            <person name="Pipaliya S."/>
            <person name="Dacks J."/>
            <person name="Roger A.J."/>
        </authorList>
    </citation>
    <scope>NUCLEOTIDE SEQUENCE</scope>
    <source>
        <strain evidence="2">Busselton2</strain>
    </source>
</reference>
<proteinExistence type="predicted"/>
<accession>A0AAV7Y926</accession>
<evidence type="ECO:0000256" key="1">
    <source>
        <dbReference type="SAM" id="Phobius"/>
    </source>
</evidence>
<name>A0AAV7Y926_9EUKA</name>
<sequence>MRRRVRLSKKQWKDVAGFEYHIRNRLDQAINVKKFFRKLLRYSIYLAFGSFLLVTYFYNFSITNILLLNRLLTFISGLGFIISLSLVLWLILSGTYQEKTKSPKNYVNDLNSVLSGYEMKFFSDRKKLASNRRM</sequence>
<dbReference type="Proteomes" id="UP001146793">
    <property type="component" value="Unassembled WGS sequence"/>
</dbReference>
<keyword evidence="1" id="KW-1133">Transmembrane helix</keyword>
<dbReference type="AlphaFoldDB" id="A0AAV7Y926"/>
<keyword evidence="1" id="KW-0472">Membrane</keyword>
<evidence type="ECO:0000313" key="3">
    <source>
        <dbReference type="Proteomes" id="UP001146793"/>
    </source>
</evidence>
<dbReference type="EMBL" id="JANTQA010000070">
    <property type="protein sequence ID" value="KAJ3426297.1"/>
    <property type="molecule type" value="Genomic_DNA"/>
</dbReference>
<protein>
    <submittedName>
        <fullName evidence="2">Nuclear envelope phosphatase-regulatory subunit</fullName>
    </submittedName>
</protein>
<gene>
    <name evidence="2" type="ORF">M0812_28750</name>
</gene>
<comment type="caution">
    <text evidence="2">The sequence shown here is derived from an EMBL/GenBank/DDBJ whole genome shotgun (WGS) entry which is preliminary data.</text>
</comment>